<keyword evidence="1" id="KW-0479">Metal-binding</keyword>
<evidence type="ECO:0000313" key="4">
    <source>
        <dbReference type="EMBL" id="CCE34892.1"/>
    </source>
</evidence>
<accession>M1VZF2</accession>
<feature type="region of interest" description="Disordered" evidence="2">
    <location>
        <begin position="219"/>
        <end position="249"/>
    </location>
</feature>
<dbReference type="STRING" id="1111077.M1VZF2"/>
<name>M1VZF2_CLAP2</name>
<keyword evidence="5" id="KW-1185">Reference proteome</keyword>
<dbReference type="eggNOG" id="ENOG502T9YQ">
    <property type="taxonomic scope" value="Eukaryota"/>
</dbReference>
<sequence length="249" mass="28226">MEQQRQILPAPEPLTSRSGLETWLASMRAKFAIDGFAIGQPKAQFFYVYSRLGAFQTTFLPYVTKTTDYTHQPDAFLTYISDTLGESHKERRAGLNLVKMRQGQHESLTMYVSRWEYTLFEAGSNHFSDHVRIILLSAGLRNEYKTRLDREEWPAAYADFTTLLRGFDGVFSSTAAPLQVEPQQSDGDPMDISVLRAAGTRRRRCFNCDEIGHFKRDCPKSKRGENSVGVSSLGLGAASEKEEEFDWGE</sequence>
<dbReference type="Pfam" id="PF00098">
    <property type="entry name" value="zf-CCHC"/>
    <property type="match status" value="1"/>
</dbReference>
<keyword evidence="1" id="KW-0863">Zinc-finger</keyword>
<organism evidence="4 5">
    <name type="scientific">Claviceps purpurea (strain 20.1)</name>
    <name type="common">Ergot fungus</name>
    <name type="synonym">Sphacelia segetum</name>
    <dbReference type="NCBI Taxonomy" id="1111077"/>
    <lineage>
        <taxon>Eukaryota</taxon>
        <taxon>Fungi</taxon>
        <taxon>Dikarya</taxon>
        <taxon>Ascomycota</taxon>
        <taxon>Pezizomycotina</taxon>
        <taxon>Sordariomycetes</taxon>
        <taxon>Hypocreomycetidae</taxon>
        <taxon>Hypocreales</taxon>
        <taxon>Clavicipitaceae</taxon>
        <taxon>Claviceps</taxon>
    </lineage>
</organism>
<protein>
    <recommendedName>
        <fullName evidence="3">CCHC-type domain-containing protein</fullName>
    </recommendedName>
</protein>
<dbReference type="InterPro" id="IPR036875">
    <property type="entry name" value="Znf_CCHC_sf"/>
</dbReference>
<dbReference type="AlphaFoldDB" id="M1VZF2"/>
<feature type="domain" description="CCHC-type" evidence="3">
    <location>
        <begin position="203"/>
        <end position="220"/>
    </location>
</feature>
<dbReference type="EMBL" id="CAGA01000148">
    <property type="protein sequence ID" value="CCE34892.1"/>
    <property type="molecule type" value="Genomic_DNA"/>
</dbReference>
<evidence type="ECO:0000259" key="3">
    <source>
        <dbReference type="PROSITE" id="PS50158"/>
    </source>
</evidence>
<comment type="caution">
    <text evidence="4">The sequence shown here is derived from an EMBL/GenBank/DDBJ whole genome shotgun (WGS) entry which is preliminary data.</text>
</comment>
<keyword evidence="1" id="KW-0862">Zinc</keyword>
<dbReference type="GO" id="GO:0003676">
    <property type="term" value="F:nucleic acid binding"/>
    <property type="evidence" value="ECO:0007669"/>
    <property type="project" value="InterPro"/>
</dbReference>
<evidence type="ECO:0000256" key="2">
    <source>
        <dbReference type="SAM" id="MobiDB-lite"/>
    </source>
</evidence>
<dbReference type="SMART" id="SM00343">
    <property type="entry name" value="ZnF_C2HC"/>
    <property type="match status" value="1"/>
</dbReference>
<proteinExistence type="predicted"/>
<dbReference type="GO" id="GO:0008270">
    <property type="term" value="F:zinc ion binding"/>
    <property type="evidence" value="ECO:0007669"/>
    <property type="project" value="UniProtKB-KW"/>
</dbReference>
<dbReference type="HOGENOM" id="CLU_1115650_0_0_1"/>
<dbReference type="OrthoDB" id="5141729at2759"/>
<gene>
    <name evidence="4" type="ORF">CPUR_08831</name>
</gene>
<dbReference type="Proteomes" id="UP000016801">
    <property type="component" value="Unassembled WGS sequence"/>
</dbReference>
<evidence type="ECO:0000256" key="1">
    <source>
        <dbReference type="PROSITE-ProRule" id="PRU00047"/>
    </source>
</evidence>
<dbReference type="PROSITE" id="PS50158">
    <property type="entry name" value="ZF_CCHC"/>
    <property type="match status" value="1"/>
</dbReference>
<reference evidence="4 5" key="1">
    <citation type="journal article" date="2013" name="PLoS Genet.">
        <title>Plant-symbiotic fungi as chemical engineers: Multi-genome analysis of the Clavicipitaceae reveals dynamics of alkaloid loci.</title>
        <authorList>
            <person name="Schardl C.L."/>
            <person name="Young C.A."/>
            <person name="Hesse U."/>
            <person name="Amyotte S.G."/>
            <person name="Andreeva K."/>
            <person name="Calie P.J."/>
            <person name="Fleetwood D.J."/>
            <person name="Haws D.C."/>
            <person name="Moore N."/>
            <person name="Oeser B."/>
            <person name="Panaccione D.G."/>
            <person name="Schweri K.K."/>
            <person name="Voisey C.R."/>
            <person name="Farman M.L."/>
            <person name="Jaromczyk J.W."/>
            <person name="Roe B.A."/>
            <person name="O'Sullivan D.M."/>
            <person name="Scott B."/>
            <person name="Tudzynski P."/>
            <person name="An Z."/>
            <person name="Arnaoudova E.G."/>
            <person name="Bullock C.T."/>
            <person name="Charlton N.D."/>
            <person name="Chen L."/>
            <person name="Cox M."/>
            <person name="Dinkins R.D."/>
            <person name="Florea S."/>
            <person name="Glenn A.E."/>
            <person name="Gordon A."/>
            <person name="Gueldener U."/>
            <person name="Harris D.R."/>
            <person name="Hollin W."/>
            <person name="Jaromczyk J."/>
            <person name="Johnson R.D."/>
            <person name="Khan A.K."/>
            <person name="Leistner E."/>
            <person name="Leuchtmann A."/>
            <person name="Li C."/>
            <person name="Liu J."/>
            <person name="Liu J."/>
            <person name="Liu M."/>
            <person name="Mace W."/>
            <person name="Machado C."/>
            <person name="Nagabhyru P."/>
            <person name="Pan J."/>
            <person name="Schmid J."/>
            <person name="Sugawara K."/>
            <person name="Steiner U."/>
            <person name="Takach J.E."/>
            <person name="Tanaka E."/>
            <person name="Webb J.S."/>
            <person name="Wilson E.V."/>
            <person name="Wiseman J.L."/>
            <person name="Yoshida R."/>
            <person name="Zeng Z."/>
        </authorList>
    </citation>
    <scope>NUCLEOTIDE SEQUENCE [LARGE SCALE GENOMIC DNA]</scope>
    <source>
        <strain evidence="4 5">20.1</strain>
    </source>
</reference>
<dbReference type="SUPFAM" id="SSF57756">
    <property type="entry name" value="Retrovirus zinc finger-like domains"/>
    <property type="match status" value="1"/>
</dbReference>
<dbReference type="VEuPathDB" id="FungiDB:CPUR_08831"/>
<dbReference type="Gene3D" id="4.10.60.10">
    <property type="entry name" value="Zinc finger, CCHC-type"/>
    <property type="match status" value="1"/>
</dbReference>
<evidence type="ECO:0000313" key="5">
    <source>
        <dbReference type="Proteomes" id="UP000016801"/>
    </source>
</evidence>
<dbReference type="InterPro" id="IPR001878">
    <property type="entry name" value="Znf_CCHC"/>
</dbReference>
<dbReference type="PhylomeDB" id="M1VZF2"/>